<evidence type="ECO:0000313" key="11">
    <source>
        <dbReference type="EMBL" id="TCJ88058.1"/>
    </source>
</evidence>
<feature type="transmembrane region" description="Helical" evidence="9">
    <location>
        <begin position="137"/>
        <end position="160"/>
    </location>
</feature>
<dbReference type="STRING" id="1210063.GCA_001612665_06605"/>
<keyword evidence="12" id="KW-1185">Reference proteome</keyword>
<keyword evidence="4 9" id="KW-1133">Transmembrane helix</keyword>
<keyword evidence="3 8" id="KW-0812">Transmembrane</keyword>
<evidence type="ECO:0000256" key="1">
    <source>
        <dbReference type="ARBA" id="ARBA00004141"/>
    </source>
</evidence>
<dbReference type="GO" id="GO:0004129">
    <property type="term" value="F:cytochrome-c oxidase activity"/>
    <property type="evidence" value="ECO:0007669"/>
    <property type="project" value="UniProtKB-EC"/>
</dbReference>
<dbReference type="AlphaFoldDB" id="A0A4R1F866"/>
<evidence type="ECO:0000256" key="9">
    <source>
        <dbReference type="SAM" id="Phobius"/>
    </source>
</evidence>
<evidence type="ECO:0000256" key="5">
    <source>
        <dbReference type="ARBA" id="ARBA00023136"/>
    </source>
</evidence>
<feature type="transmembrane region" description="Helical" evidence="9">
    <location>
        <begin position="70"/>
        <end position="88"/>
    </location>
</feature>
<dbReference type="InterPro" id="IPR000298">
    <property type="entry name" value="Cyt_c_oxidase-like_su3"/>
</dbReference>
<dbReference type="OrthoDB" id="9810850at2"/>
<evidence type="ECO:0000256" key="6">
    <source>
        <dbReference type="ARBA" id="ARBA00031400"/>
    </source>
</evidence>
<dbReference type="RefSeq" id="WP_067460583.1">
    <property type="nucleotide sequence ID" value="NZ_SMFR01000014.1"/>
</dbReference>
<accession>A0A4R1F866</accession>
<dbReference type="SUPFAM" id="SSF81452">
    <property type="entry name" value="Cytochrome c oxidase subunit III-like"/>
    <property type="match status" value="1"/>
</dbReference>
<feature type="domain" description="Heme-copper oxidase subunit III family profile" evidence="10">
    <location>
        <begin position="29"/>
        <end position="200"/>
    </location>
</feature>
<dbReference type="EMBL" id="SMFR01000014">
    <property type="protein sequence ID" value="TCJ88058.1"/>
    <property type="molecule type" value="Genomic_DNA"/>
</dbReference>
<protein>
    <recommendedName>
        <fullName evidence="6">Cytochrome aa3 subunit 3</fullName>
    </recommendedName>
</protein>
<proteinExistence type="inferred from homology"/>
<feature type="transmembrane region" description="Helical" evidence="9">
    <location>
        <begin position="180"/>
        <end position="199"/>
    </location>
</feature>
<reference evidence="11 12" key="1">
    <citation type="submission" date="2019-03" db="EMBL/GenBank/DDBJ databases">
        <title>Genomic Encyclopedia of Type Strains, Phase IV (KMG-IV): sequencing the most valuable type-strain genomes for metagenomic binning, comparative biology and taxonomic classification.</title>
        <authorList>
            <person name="Goeker M."/>
        </authorList>
    </citation>
    <scope>NUCLEOTIDE SEQUENCE [LARGE SCALE GENOMIC DNA]</scope>
    <source>
        <strain evidence="11 12">DSM 44684</strain>
    </source>
</reference>
<dbReference type="PROSITE" id="PS50253">
    <property type="entry name" value="COX3"/>
    <property type="match status" value="1"/>
</dbReference>
<evidence type="ECO:0000256" key="3">
    <source>
        <dbReference type="ARBA" id="ARBA00022692"/>
    </source>
</evidence>
<dbReference type="PANTHER" id="PTHR11403">
    <property type="entry name" value="CYTOCHROME C OXIDASE SUBUNIT III"/>
    <property type="match status" value="1"/>
</dbReference>
<dbReference type="Gene3D" id="1.20.120.80">
    <property type="entry name" value="Cytochrome c oxidase, subunit III, four-helix bundle"/>
    <property type="match status" value="1"/>
</dbReference>
<organism evidence="11 12">
    <name type="scientific">Nocardia alba</name>
    <dbReference type="NCBI Taxonomy" id="225051"/>
    <lineage>
        <taxon>Bacteria</taxon>
        <taxon>Bacillati</taxon>
        <taxon>Actinomycetota</taxon>
        <taxon>Actinomycetes</taxon>
        <taxon>Mycobacteriales</taxon>
        <taxon>Nocardiaceae</taxon>
        <taxon>Nocardia</taxon>
    </lineage>
</organism>
<comment type="similarity">
    <text evidence="2 8">Belongs to the cytochrome c oxidase subunit 3 family.</text>
</comment>
<evidence type="ECO:0000256" key="2">
    <source>
        <dbReference type="ARBA" id="ARBA00010581"/>
    </source>
</evidence>
<sequence>MTVSEREQPAAADSPGTATAPRLPGDIHMWVMVLGDLFFFGCYFVTYMVFRARSAEEFAAGQQHLSMGIGVTNTVVLLTSSMFIALAVNEVRHGSAAGALRLVSSTGVCGVLFIALKAYEWHHLLDNGHTVAEEFFSFYYVLTGVHAAHLALGLLILGIVVGHLRRGRAGAVSLSEQGALYWHMIDLLWIVIFAILYLMR</sequence>
<dbReference type="GO" id="GO:0019646">
    <property type="term" value="P:aerobic electron transport chain"/>
    <property type="evidence" value="ECO:0007669"/>
    <property type="project" value="InterPro"/>
</dbReference>
<comment type="subcellular location">
    <subcellularLocation>
        <location evidence="8">Cell membrane</location>
        <topology evidence="8">Multi-pass membrane protein</topology>
    </subcellularLocation>
    <subcellularLocation>
        <location evidence="1">Membrane</location>
        <topology evidence="1">Multi-pass membrane protein</topology>
    </subcellularLocation>
</comment>
<comment type="caution">
    <text evidence="11">The sequence shown here is derived from an EMBL/GenBank/DDBJ whole genome shotgun (WGS) entry which is preliminary data.</text>
</comment>
<comment type="catalytic activity">
    <reaction evidence="7">
        <text>4 Fe(II)-[cytochrome c] + O2 + 8 H(+)(in) = 4 Fe(III)-[cytochrome c] + 2 H2O + 4 H(+)(out)</text>
        <dbReference type="Rhea" id="RHEA:11436"/>
        <dbReference type="Rhea" id="RHEA-COMP:10350"/>
        <dbReference type="Rhea" id="RHEA-COMP:14399"/>
        <dbReference type="ChEBI" id="CHEBI:15377"/>
        <dbReference type="ChEBI" id="CHEBI:15378"/>
        <dbReference type="ChEBI" id="CHEBI:15379"/>
        <dbReference type="ChEBI" id="CHEBI:29033"/>
        <dbReference type="ChEBI" id="CHEBI:29034"/>
        <dbReference type="EC" id="7.1.1.9"/>
    </reaction>
</comment>
<name>A0A4R1F866_9NOCA</name>
<feature type="transmembrane region" description="Helical" evidence="9">
    <location>
        <begin position="27"/>
        <end position="50"/>
    </location>
</feature>
<dbReference type="PANTHER" id="PTHR11403:SF6">
    <property type="entry name" value="NITRIC OXIDE REDUCTASE SUBUNIT E"/>
    <property type="match status" value="1"/>
</dbReference>
<evidence type="ECO:0000259" key="10">
    <source>
        <dbReference type="PROSITE" id="PS50253"/>
    </source>
</evidence>
<evidence type="ECO:0000256" key="8">
    <source>
        <dbReference type="RuleBase" id="RU003376"/>
    </source>
</evidence>
<dbReference type="InterPro" id="IPR024791">
    <property type="entry name" value="Cyt_c/ubiquinol_Oxase_su3"/>
</dbReference>
<dbReference type="GO" id="GO:0005886">
    <property type="term" value="C:plasma membrane"/>
    <property type="evidence" value="ECO:0007669"/>
    <property type="project" value="UniProtKB-SubCell"/>
</dbReference>
<gene>
    <name evidence="11" type="ORF">DFR71_6697</name>
</gene>
<keyword evidence="5 9" id="KW-0472">Membrane</keyword>
<dbReference type="InterPro" id="IPR013833">
    <property type="entry name" value="Cyt_c_oxidase_su3_a-hlx"/>
</dbReference>
<evidence type="ECO:0000313" key="12">
    <source>
        <dbReference type="Proteomes" id="UP000294856"/>
    </source>
</evidence>
<dbReference type="Pfam" id="PF00510">
    <property type="entry name" value="COX3"/>
    <property type="match status" value="1"/>
</dbReference>
<dbReference type="InterPro" id="IPR035973">
    <property type="entry name" value="Cyt_c_oxidase_su3-like_sf"/>
</dbReference>
<evidence type="ECO:0000256" key="4">
    <source>
        <dbReference type="ARBA" id="ARBA00022989"/>
    </source>
</evidence>
<evidence type="ECO:0000256" key="7">
    <source>
        <dbReference type="ARBA" id="ARBA00047816"/>
    </source>
</evidence>
<feature type="transmembrane region" description="Helical" evidence="9">
    <location>
        <begin position="94"/>
        <end position="116"/>
    </location>
</feature>
<dbReference type="Proteomes" id="UP000294856">
    <property type="component" value="Unassembled WGS sequence"/>
</dbReference>